<evidence type="ECO:0000313" key="1">
    <source>
        <dbReference type="EMBL" id="TYH26960.1"/>
    </source>
</evidence>
<reference evidence="1 2" key="1">
    <citation type="submission" date="2019-06" db="EMBL/GenBank/DDBJ databases">
        <title>WGS assembly of Gossypium darwinii.</title>
        <authorList>
            <person name="Chen Z.J."/>
            <person name="Sreedasyam A."/>
            <person name="Ando A."/>
            <person name="Song Q."/>
            <person name="De L."/>
            <person name="Hulse-Kemp A."/>
            <person name="Ding M."/>
            <person name="Ye W."/>
            <person name="Kirkbride R."/>
            <person name="Jenkins J."/>
            <person name="Plott C."/>
            <person name="Lovell J."/>
            <person name="Lin Y.-M."/>
            <person name="Vaughn R."/>
            <person name="Liu B."/>
            <person name="Li W."/>
            <person name="Simpson S."/>
            <person name="Scheffler B."/>
            <person name="Saski C."/>
            <person name="Grover C."/>
            <person name="Hu G."/>
            <person name="Conover J."/>
            <person name="Carlson J."/>
            <person name="Shu S."/>
            <person name="Boston L."/>
            <person name="Williams M."/>
            <person name="Peterson D."/>
            <person name="Mcgee K."/>
            <person name="Jones D."/>
            <person name="Wendel J."/>
            <person name="Stelly D."/>
            <person name="Grimwood J."/>
            <person name="Schmutz J."/>
        </authorList>
    </citation>
    <scope>NUCLEOTIDE SEQUENCE [LARGE SCALE GENOMIC DNA]</scope>
    <source>
        <strain evidence="1">1808015.09</strain>
    </source>
</reference>
<organism evidence="1 2">
    <name type="scientific">Gossypium darwinii</name>
    <name type="common">Darwin's cotton</name>
    <name type="synonym">Gossypium barbadense var. darwinii</name>
    <dbReference type="NCBI Taxonomy" id="34276"/>
    <lineage>
        <taxon>Eukaryota</taxon>
        <taxon>Viridiplantae</taxon>
        <taxon>Streptophyta</taxon>
        <taxon>Embryophyta</taxon>
        <taxon>Tracheophyta</taxon>
        <taxon>Spermatophyta</taxon>
        <taxon>Magnoliopsida</taxon>
        <taxon>eudicotyledons</taxon>
        <taxon>Gunneridae</taxon>
        <taxon>Pentapetalae</taxon>
        <taxon>rosids</taxon>
        <taxon>malvids</taxon>
        <taxon>Malvales</taxon>
        <taxon>Malvaceae</taxon>
        <taxon>Malvoideae</taxon>
        <taxon>Gossypium</taxon>
    </lineage>
</organism>
<dbReference type="Proteomes" id="UP000323506">
    <property type="component" value="Chromosome A02"/>
</dbReference>
<dbReference type="AlphaFoldDB" id="A0A5D2HAL9"/>
<evidence type="ECO:0000313" key="2">
    <source>
        <dbReference type="Proteomes" id="UP000323506"/>
    </source>
</evidence>
<dbReference type="EMBL" id="CM017689">
    <property type="protein sequence ID" value="TYH26960.1"/>
    <property type="molecule type" value="Genomic_DNA"/>
</dbReference>
<proteinExistence type="predicted"/>
<protein>
    <submittedName>
        <fullName evidence="1">Uncharacterized protein</fullName>
    </submittedName>
</protein>
<accession>A0A5D2HAL9</accession>
<keyword evidence="2" id="KW-1185">Reference proteome</keyword>
<sequence length="67" mass="7618">MLIFFPFCYTGSREKIPSVIFPSLCYFPITFDYIIVILSVVNPSVLLAVPCSCDISLRSIYHLVEIL</sequence>
<gene>
    <name evidence="1" type="ORF">ES288_A02G031100v1</name>
</gene>
<name>A0A5D2HAL9_GOSDA</name>